<keyword evidence="4" id="KW-0443">Lipid metabolism</keyword>
<dbReference type="InterPro" id="IPR006109">
    <property type="entry name" value="G3P_DH_NAD-dep_C"/>
</dbReference>
<proteinExistence type="inferred from homology"/>
<dbReference type="PRINTS" id="PR00077">
    <property type="entry name" value="GPDHDRGNASE"/>
</dbReference>
<evidence type="ECO:0000256" key="4">
    <source>
        <dbReference type="ARBA" id="ARBA00023098"/>
    </source>
</evidence>
<sequence>MYFPAYFRTFDLTEEISMSKNKTFAVFGGGSWATAIVKMLCENLDEVGWYMRSTYAIEHIKKEDHNPNYLSSVEFKPQQLKLSNDINEMVSYADYLIFVIPSAFLHEELEKLTVSLKGKNIVSAIKGIVPESSLIVGDHFYTNYNIPLKDIAVITGPCHAEEVALERLSYLTIACADEEKAEFIATKLRSDYIKCSTSDDIMGTEYAAMLKNIYAIAAGIARGLGYGDNFQSVLMSNAIREMKRYVKKVHKMKRDINDSAYLGDLLVTGYSTFSRNRMFGTMIGKGYTVKSAQLEMSMIAEGYYATKSAHELNEKRGKKKAKTPIINAVYEILYENKEPKKVFQKLTEKLN</sequence>
<feature type="domain" description="Glycerol-3-phosphate dehydrogenase NAD-dependent C-terminal" evidence="13">
    <location>
        <begin position="200"/>
        <end position="343"/>
    </location>
</feature>
<dbReference type="SUPFAM" id="SSF48179">
    <property type="entry name" value="6-phosphogluconate dehydrogenase C-terminal domain-like"/>
    <property type="match status" value="1"/>
</dbReference>
<name>A0A7G8PTE8_9FLAO</name>
<dbReference type="Pfam" id="PF01210">
    <property type="entry name" value="NAD_Gly3P_dh_N"/>
    <property type="match status" value="1"/>
</dbReference>
<keyword evidence="15" id="KW-1185">Reference proteome</keyword>
<feature type="binding site" evidence="8">
    <location>
        <position position="126"/>
    </location>
    <ligand>
        <name>substrate</name>
    </ligand>
</feature>
<dbReference type="Gene3D" id="1.10.1040.10">
    <property type="entry name" value="N-(1-d-carboxylethyl)-l-norvaline Dehydrogenase, domain 2"/>
    <property type="match status" value="1"/>
</dbReference>
<evidence type="ECO:0000313" key="14">
    <source>
        <dbReference type="EMBL" id="QNJ97614.1"/>
    </source>
</evidence>
<dbReference type="InterPro" id="IPR036291">
    <property type="entry name" value="NAD(P)-bd_dom_sf"/>
</dbReference>
<dbReference type="InterPro" id="IPR013328">
    <property type="entry name" value="6PGD_dom2"/>
</dbReference>
<dbReference type="Pfam" id="PF07479">
    <property type="entry name" value="NAD_Gly3P_dh_C"/>
    <property type="match status" value="1"/>
</dbReference>
<evidence type="ECO:0000259" key="12">
    <source>
        <dbReference type="Pfam" id="PF01210"/>
    </source>
</evidence>
<organism evidence="14 15">
    <name type="scientific">Constantimarinum furrinae</name>
    <dbReference type="NCBI Taxonomy" id="2562285"/>
    <lineage>
        <taxon>Bacteria</taxon>
        <taxon>Pseudomonadati</taxon>
        <taxon>Bacteroidota</taxon>
        <taxon>Flavobacteriia</taxon>
        <taxon>Flavobacteriales</taxon>
        <taxon>Flavobacteriaceae</taxon>
        <taxon>Altibacter/Constantimarinum group</taxon>
        <taxon>Constantimarinum</taxon>
    </lineage>
</organism>
<feature type="binding site" evidence="9">
    <location>
        <position position="104"/>
    </location>
    <ligand>
        <name>NAD(+)</name>
        <dbReference type="ChEBI" id="CHEBI:57540"/>
    </ligand>
</feature>
<dbReference type="GO" id="GO:0008654">
    <property type="term" value="P:phospholipid biosynthetic process"/>
    <property type="evidence" value="ECO:0007669"/>
    <property type="project" value="UniProtKB-KW"/>
</dbReference>
<evidence type="ECO:0000256" key="1">
    <source>
        <dbReference type="ARBA" id="ARBA00011009"/>
    </source>
</evidence>
<keyword evidence="6" id="KW-1208">Phospholipid metabolism</keyword>
<reference evidence="14 15" key="1">
    <citation type="submission" date="2020-04" db="EMBL/GenBank/DDBJ databases">
        <title>Genome sequence of Altibacter aquimarinus strain ALE3EI.</title>
        <authorList>
            <person name="Oh H.-M."/>
            <person name="Jang D."/>
        </authorList>
    </citation>
    <scope>NUCLEOTIDE SEQUENCE [LARGE SCALE GENOMIC DNA]</scope>
    <source>
        <strain evidence="14 15">ALE3EI</strain>
    </source>
</reference>
<feature type="domain" description="Glycerol-3-phosphate dehydrogenase NAD-dependent N-terminal" evidence="12">
    <location>
        <begin position="25"/>
        <end position="180"/>
    </location>
</feature>
<feature type="binding site" evidence="8">
    <location>
        <begin position="275"/>
        <end position="276"/>
    </location>
    <ligand>
        <name>substrate</name>
    </ligand>
</feature>
<evidence type="ECO:0000256" key="2">
    <source>
        <dbReference type="ARBA" id="ARBA00022516"/>
    </source>
</evidence>
<dbReference type="InterPro" id="IPR011128">
    <property type="entry name" value="G3P_DH_NAD-dep_N"/>
</dbReference>
<evidence type="ECO:0000256" key="3">
    <source>
        <dbReference type="ARBA" id="ARBA00023002"/>
    </source>
</evidence>
<keyword evidence="9 10" id="KW-0520">NAD</keyword>
<evidence type="ECO:0000256" key="9">
    <source>
        <dbReference type="PIRSR" id="PIRSR000114-3"/>
    </source>
</evidence>
<evidence type="ECO:0000256" key="6">
    <source>
        <dbReference type="ARBA" id="ARBA00023264"/>
    </source>
</evidence>
<comment type="catalytic activity">
    <reaction evidence="11">
        <text>sn-glycerol 3-phosphate + NADP(+) = dihydroxyacetone phosphate + NADPH + H(+)</text>
        <dbReference type="Rhea" id="RHEA:11096"/>
        <dbReference type="ChEBI" id="CHEBI:15378"/>
        <dbReference type="ChEBI" id="CHEBI:57597"/>
        <dbReference type="ChEBI" id="CHEBI:57642"/>
        <dbReference type="ChEBI" id="CHEBI:57783"/>
        <dbReference type="ChEBI" id="CHEBI:58349"/>
        <dbReference type="EC" id="1.1.1.94"/>
    </reaction>
</comment>
<evidence type="ECO:0000313" key="15">
    <source>
        <dbReference type="Proteomes" id="UP000515514"/>
    </source>
</evidence>
<dbReference type="GO" id="GO:0051287">
    <property type="term" value="F:NAD binding"/>
    <property type="evidence" value="ECO:0007669"/>
    <property type="project" value="InterPro"/>
</dbReference>
<feature type="binding site" evidence="9">
    <location>
        <position position="160"/>
    </location>
    <ligand>
        <name>NAD(+)</name>
        <dbReference type="ChEBI" id="CHEBI:57540"/>
    </ligand>
</feature>
<feature type="binding site" evidence="9">
    <location>
        <position position="275"/>
    </location>
    <ligand>
        <name>NAD(+)</name>
        <dbReference type="ChEBI" id="CHEBI:57540"/>
    </ligand>
</feature>
<comment type="similarity">
    <text evidence="1 10">Belongs to the NAD-dependent glycerol-3-phosphate dehydrogenase family.</text>
</comment>
<feature type="active site" description="Proton acceptor" evidence="7">
    <location>
        <position position="211"/>
    </location>
</feature>
<dbReference type="EMBL" id="CP052909">
    <property type="protein sequence ID" value="QNJ97614.1"/>
    <property type="molecule type" value="Genomic_DNA"/>
</dbReference>
<keyword evidence="3 10" id="KW-0560">Oxidoreductase</keyword>
<dbReference type="SUPFAM" id="SSF51735">
    <property type="entry name" value="NAD(P)-binding Rossmann-fold domains"/>
    <property type="match status" value="1"/>
</dbReference>
<dbReference type="Proteomes" id="UP000515514">
    <property type="component" value="Chromosome"/>
</dbReference>
<dbReference type="GO" id="GO:0005829">
    <property type="term" value="C:cytosol"/>
    <property type="evidence" value="ECO:0007669"/>
    <property type="project" value="TreeGrafter"/>
</dbReference>
<dbReference type="GO" id="GO:0047952">
    <property type="term" value="F:glycerol-3-phosphate dehydrogenase [NAD(P)+] activity"/>
    <property type="evidence" value="ECO:0007669"/>
    <property type="project" value="UniProtKB-EC"/>
</dbReference>
<keyword evidence="5" id="KW-0594">Phospholipid biosynthesis</keyword>
<evidence type="ECO:0000256" key="5">
    <source>
        <dbReference type="ARBA" id="ARBA00023209"/>
    </source>
</evidence>
<dbReference type="GO" id="GO:0005975">
    <property type="term" value="P:carbohydrate metabolic process"/>
    <property type="evidence" value="ECO:0007669"/>
    <property type="project" value="InterPro"/>
</dbReference>
<dbReference type="PIRSF" id="PIRSF000114">
    <property type="entry name" value="Glycerol-3-P_dh"/>
    <property type="match status" value="1"/>
</dbReference>
<dbReference type="PANTHER" id="PTHR11728:SF1">
    <property type="entry name" value="GLYCEROL-3-PHOSPHATE DEHYDROGENASE [NAD(+)] 2, CHLOROPLASTIC"/>
    <property type="match status" value="1"/>
</dbReference>
<keyword evidence="2" id="KW-0444">Lipid biosynthesis</keyword>
<evidence type="ECO:0000256" key="8">
    <source>
        <dbReference type="PIRSR" id="PIRSR000114-2"/>
    </source>
</evidence>
<dbReference type="InterPro" id="IPR008927">
    <property type="entry name" value="6-PGluconate_DH-like_C_sf"/>
</dbReference>
<evidence type="ECO:0000256" key="11">
    <source>
        <dbReference type="RuleBase" id="RU000439"/>
    </source>
</evidence>
<evidence type="ECO:0000256" key="10">
    <source>
        <dbReference type="RuleBase" id="RU000437"/>
    </source>
</evidence>
<dbReference type="Gene3D" id="3.40.50.720">
    <property type="entry name" value="NAD(P)-binding Rossmann-like Domain"/>
    <property type="match status" value="1"/>
</dbReference>
<evidence type="ECO:0000256" key="7">
    <source>
        <dbReference type="PIRSR" id="PIRSR000114-1"/>
    </source>
</evidence>
<dbReference type="AlphaFoldDB" id="A0A7G8PTE8"/>
<dbReference type="InterPro" id="IPR006168">
    <property type="entry name" value="G3P_DH_NAD-dep"/>
</dbReference>
<dbReference type="GO" id="GO:0046168">
    <property type="term" value="P:glycerol-3-phosphate catabolic process"/>
    <property type="evidence" value="ECO:0007669"/>
    <property type="project" value="InterPro"/>
</dbReference>
<dbReference type="EC" id="1.1.1.94" evidence="11"/>
<dbReference type="KEGG" id="alti:ALE3EI_1041"/>
<accession>A0A7G8PTE8</accession>
<protein>
    <recommendedName>
        <fullName evidence="11">Glycerol-3-phosphate dehydrogenase</fullName>
        <ecNumber evidence="11">1.1.1.94</ecNumber>
    </recommendedName>
</protein>
<gene>
    <name evidence="14" type="ORF">ALE3EI_1041</name>
</gene>
<evidence type="ECO:0000259" key="13">
    <source>
        <dbReference type="Pfam" id="PF07479"/>
    </source>
</evidence>
<dbReference type="PANTHER" id="PTHR11728">
    <property type="entry name" value="GLYCEROL-3-PHOSPHATE DEHYDROGENASE"/>
    <property type="match status" value="1"/>
</dbReference>